<dbReference type="HOGENOM" id="CLU_2288571_0_0_4"/>
<protein>
    <submittedName>
        <fullName evidence="1">Uncharacterized protein</fullName>
    </submittedName>
</protein>
<name>Q2Y977_NITMU</name>
<accession>Q2Y977</accession>
<evidence type="ECO:0000313" key="1">
    <source>
        <dbReference type="EMBL" id="ABB74694.1"/>
    </source>
</evidence>
<evidence type="ECO:0000313" key="2">
    <source>
        <dbReference type="Proteomes" id="UP000002718"/>
    </source>
</evidence>
<keyword evidence="2" id="KW-1185">Reference proteome</keyword>
<proteinExistence type="predicted"/>
<dbReference type="EMBL" id="CP000103">
    <property type="protein sequence ID" value="ABB74694.1"/>
    <property type="molecule type" value="Genomic_DNA"/>
</dbReference>
<dbReference type="AlphaFoldDB" id="Q2Y977"/>
<dbReference type="KEGG" id="nmu:Nmul_A1391"/>
<reference evidence="1 2" key="2">
    <citation type="journal article" date="2008" name="Appl. Environ. Microbiol.">
        <title>Complete genome sequence of Nitrosospira multiformis, an ammonia-oxidizing bacterium from the soil environment.</title>
        <authorList>
            <person name="Norton J.M."/>
            <person name="Klotz M.G."/>
            <person name="Stein L.Y."/>
            <person name="Arp D.J."/>
            <person name="Bottomley P.J."/>
            <person name="Chain P.S."/>
            <person name="Hauser L.J."/>
            <person name="Land M.L."/>
            <person name="Larimer F.W."/>
            <person name="Shin M.W."/>
            <person name="Starkenburg S.R."/>
        </authorList>
    </citation>
    <scope>NUCLEOTIDE SEQUENCE [LARGE SCALE GENOMIC DNA]</scope>
    <source>
        <strain evidence="2">ATCC 25196 / NCIMB 11849 / C 71</strain>
    </source>
</reference>
<organism evidence="1 2">
    <name type="scientific">Nitrosospira multiformis (strain ATCC 25196 / NCIMB 11849 / C 71)</name>
    <dbReference type="NCBI Taxonomy" id="323848"/>
    <lineage>
        <taxon>Bacteria</taxon>
        <taxon>Pseudomonadati</taxon>
        <taxon>Pseudomonadota</taxon>
        <taxon>Betaproteobacteria</taxon>
        <taxon>Nitrosomonadales</taxon>
        <taxon>Nitrosomonadaceae</taxon>
        <taxon>Nitrosospira</taxon>
    </lineage>
</organism>
<reference evidence="2" key="1">
    <citation type="submission" date="2005-08" db="EMBL/GenBank/DDBJ databases">
        <title>Complete sequence of chromosome 1 of Nitrosospira multiformis ATCC 25196.</title>
        <authorList>
            <person name="Copeland A."/>
            <person name="Lucas S."/>
            <person name="Lapidus A."/>
            <person name="Barry K."/>
            <person name="Detter J.C."/>
            <person name="Glavina T."/>
            <person name="Hammon N."/>
            <person name="Israni S."/>
            <person name="Pitluck S."/>
            <person name="Chain P."/>
            <person name="Malfatti S."/>
            <person name="Shin M."/>
            <person name="Vergez L."/>
            <person name="Schmutz J."/>
            <person name="Larimer F."/>
            <person name="Land M."/>
            <person name="Hauser L."/>
            <person name="Kyrpides N."/>
            <person name="Lykidis A."/>
            <person name="Richardson P."/>
        </authorList>
    </citation>
    <scope>NUCLEOTIDE SEQUENCE [LARGE SCALE GENOMIC DNA]</scope>
    <source>
        <strain evidence="2">ATCC 25196 / NCIMB 11849 / C 71</strain>
    </source>
</reference>
<dbReference type="Proteomes" id="UP000002718">
    <property type="component" value="Chromosome"/>
</dbReference>
<sequence length="101" mass="11234">METLNPKSITSSGFFILRKLICSGQFAPAGHGLPGMRETDTFLRDPCSFSEILDSNNSMLGLGLLSVVSEDEARDFDAETKNEEKCADPDIFRREEHQYSA</sequence>
<gene>
    <name evidence="1" type="ordered locus">Nmul_A1391</name>
</gene>